<dbReference type="CDD" id="cd07061">
    <property type="entry name" value="HP_HAP_like"/>
    <property type="match status" value="1"/>
</dbReference>
<feature type="chain" id="PRO_5043653694" description="Histidine acid phosphatase" evidence="3">
    <location>
        <begin position="19"/>
        <end position="490"/>
    </location>
</feature>
<dbReference type="PANTHER" id="PTHR11567:SF142">
    <property type="entry name" value="PHOSPHOGLYCERATE MUTASE-LIKE PROTEIN"/>
    <property type="match status" value="1"/>
</dbReference>
<comment type="similarity">
    <text evidence="1">Belongs to the histidine acid phosphatase family.</text>
</comment>
<name>A0AAV9P0U9_9PEZI</name>
<dbReference type="InterPro" id="IPR050645">
    <property type="entry name" value="Histidine_acid_phosphatase"/>
</dbReference>
<evidence type="ECO:0008006" key="6">
    <source>
        <dbReference type="Google" id="ProtNLM"/>
    </source>
</evidence>
<comment type="caution">
    <text evidence="4">The sequence shown here is derived from an EMBL/GenBank/DDBJ whole genome shotgun (WGS) entry which is preliminary data.</text>
</comment>
<evidence type="ECO:0000256" key="2">
    <source>
        <dbReference type="SAM" id="Phobius"/>
    </source>
</evidence>
<gene>
    <name evidence="4" type="ORF">LTR77_008405</name>
</gene>
<accession>A0AAV9P0U9</accession>
<keyword evidence="2" id="KW-0812">Transmembrane</keyword>
<dbReference type="Gene3D" id="3.40.50.1240">
    <property type="entry name" value="Phosphoglycerate mutase-like"/>
    <property type="match status" value="1"/>
</dbReference>
<evidence type="ECO:0000313" key="4">
    <source>
        <dbReference type="EMBL" id="KAK5166144.1"/>
    </source>
</evidence>
<dbReference type="EMBL" id="JAVRRT010000014">
    <property type="protein sequence ID" value="KAK5166144.1"/>
    <property type="molecule type" value="Genomic_DNA"/>
</dbReference>
<keyword evidence="2" id="KW-0472">Membrane</keyword>
<feature type="transmembrane region" description="Helical" evidence="2">
    <location>
        <begin position="442"/>
        <end position="466"/>
    </location>
</feature>
<dbReference type="AlphaFoldDB" id="A0AAV9P0U9"/>
<evidence type="ECO:0000313" key="5">
    <source>
        <dbReference type="Proteomes" id="UP001337655"/>
    </source>
</evidence>
<dbReference type="Proteomes" id="UP001337655">
    <property type="component" value="Unassembled WGS sequence"/>
</dbReference>
<dbReference type="PANTHER" id="PTHR11567">
    <property type="entry name" value="ACID PHOSPHATASE-RELATED"/>
    <property type="match status" value="1"/>
</dbReference>
<keyword evidence="3" id="KW-0732">Signal</keyword>
<proteinExistence type="inferred from homology"/>
<keyword evidence="2" id="KW-1133">Transmembrane helix</keyword>
<dbReference type="GeneID" id="89929738"/>
<dbReference type="RefSeq" id="XP_064656097.1">
    <property type="nucleotide sequence ID" value="XM_064805637.1"/>
</dbReference>
<dbReference type="Pfam" id="PF00328">
    <property type="entry name" value="His_Phos_2"/>
    <property type="match status" value="1"/>
</dbReference>
<sequence length="490" mass="52520">MYTLPILALAAALPTALSQSSNSETILGVYMFHRHGDRTAKITAPANLTDLGYRQVYDSGSYYRSRYIDSGADFRISGINPDAVLQSQLQVSSPIDDVLQNSATGFLQALYPPVGSELDAEELRNGSTVTAPMQGYQLIPIGVAESGTGSEDSTWLQGTSDCAKAEVSSNEYFVSDEYRRLYDSTRDFYRNLLPVISGMFSEDDATFENAYEIWDYINVATIHNNTIPSASLLTDRTLFQLRTLADAQQFALAYNASTPIRAVTGMTLAAQITQFLNDSLSTAGSFSGQRLGIQFGAYATFASFFGLAQLPEVNEDFTGVTDYASSMVFEMFTNASKTDYSPEDVFVRFLYHNGTASESDPPTEYPLFGTGENALAWNDFMENMNAFSLGDTGAWCTACGNSTGECAAYVNDNNDDGSSAGSALSSEESTGCSNGVSPAVNGVIGAMVTLAVVLGLEALVLVVFGLRVVSKKRLAQGAGRVVGGGEEMKG</sequence>
<keyword evidence="5" id="KW-1185">Reference proteome</keyword>
<reference evidence="4 5" key="1">
    <citation type="submission" date="2023-08" db="EMBL/GenBank/DDBJ databases">
        <title>Black Yeasts Isolated from many extreme environments.</title>
        <authorList>
            <person name="Coleine C."/>
            <person name="Stajich J.E."/>
            <person name="Selbmann L."/>
        </authorList>
    </citation>
    <scope>NUCLEOTIDE SEQUENCE [LARGE SCALE GENOMIC DNA]</scope>
    <source>
        <strain evidence="4 5">CCFEE 5935</strain>
    </source>
</reference>
<feature type="signal peptide" evidence="3">
    <location>
        <begin position="1"/>
        <end position="18"/>
    </location>
</feature>
<dbReference type="GO" id="GO:0016791">
    <property type="term" value="F:phosphatase activity"/>
    <property type="evidence" value="ECO:0007669"/>
    <property type="project" value="TreeGrafter"/>
</dbReference>
<evidence type="ECO:0000256" key="1">
    <source>
        <dbReference type="ARBA" id="ARBA00005375"/>
    </source>
</evidence>
<evidence type="ECO:0000256" key="3">
    <source>
        <dbReference type="SAM" id="SignalP"/>
    </source>
</evidence>
<organism evidence="4 5">
    <name type="scientific">Saxophila tyrrhenica</name>
    <dbReference type="NCBI Taxonomy" id="1690608"/>
    <lineage>
        <taxon>Eukaryota</taxon>
        <taxon>Fungi</taxon>
        <taxon>Dikarya</taxon>
        <taxon>Ascomycota</taxon>
        <taxon>Pezizomycotina</taxon>
        <taxon>Dothideomycetes</taxon>
        <taxon>Dothideomycetidae</taxon>
        <taxon>Mycosphaerellales</taxon>
        <taxon>Extremaceae</taxon>
        <taxon>Saxophila</taxon>
    </lineage>
</organism>
<dbReference type="InterPro" id="IPR000560">
    <property type="entry name" value="His_Pase_clade-2"/>
</dbReference>
<dbReference type="SUPFAM" id="SSF53254">
    <property type="entry name" value="Phosphoglycerate mutase-like"/>
    <property type="match status" value="1"/>
</dbReference>
<protein>
    <recommendedName>
        <fullName evidence="6">Histidine acid phosphatase</fullName>
    </recommendedName>
</protein>
<dbReference type="InterPro" id="IPR029033">
    <property type="entry name" value="His_PPase_superfam"/>
</dbReference>